<keyword evidence="8" id="KW-1185">Reference proteome</keyword>
<proteinExistence type="inferred from homology"/>
<dbReference type="Pfam" id="PF25976">
    <property type="entry name" value="LpqB_N"/>
    <property type="match status" value="1"/>
</dbReference>
<dbReference type="Pfam" id="PF10646">
    <property type="entry name" value="Germane"/>
    <property type="match status" value="1"/>
</dbReference>
<dbReference type="Proteomes" id="UP000033566">
    <property type="component" value="Chromosome"/>
</dbReference>
<dbReference type="PROSITE" id="PS51257">
    <property type="entry name" value="PROKAR_LIPOPROTEIN"/>
    <property type="match status" value="1"/>
</dbReference>
<evidence type="ECO:0000313" key="8">
    <source>
        <dbReference type="Proteomes" id="UP000033566"/>
    </source>
</evidence>
<evidence type="ECO:0000313" key="7">
    <source>
        <dbReference type="EMBL" id="AKE38611.1"/>
    </source>
</evidence>
<dbReference type="HAMAP" id="MF_01373">
    <property type="entry name" value="LpqB_lipoprot"/>
    <property type="match status" value="1"/>
</dbReference>
<protein>
    <recommendedName>
        <fullName evidence="6">Lipoprotein LpqB</fullName>
    </recommendedName>
</protein>
<dbReference type="AlphaFoldDB" id="A0A0F6TAU7"/>
<dbReference type="SUPFAM" id="SSF82171">
    <property type="entry name" value="DPP6 N-terminal domain-like"/>
    <property type="match status" value="1"/>
</dbReference>
<evidence type="ECO:0000256" key="4">
    <source>
        <dbReference type="ARBA" id="ARBA00023139"/>
    </source>
</evidence>
<dbReference type="InterPro" id="IPR018910">
    <property type="entry name" value="LpqB_C"/>
</dbReference>
<dbReference type="KEGG" id="ccj:UL81_03150"/>
<dbReference type="RefSeq" id="WP_046453246.1">
    <property type="nucleotide sequence ID" value="NZ_CP011311.1"/>
</dbReference>
<dbReference type="InterPro" id="IPR023959">
    <property type="entry name" value="LpqB"/>
</dbReference>
<evidence type="ECO:0000256" key="3">
    <source>
        <dbReference type="ARBA" id="ARBA00023136"/>
    </source>
</evidence>
<organism evidence="7 8">
    <name type="scientific">Corynebacterium camporealensis</name>
    <dbReference type="NCBI Taxonomy" id="161896"/>
    <lineage>
        <taxon>Bacteria</taxon>
        <taxon>Bacillati</taxon>
        <taxon>Actinomycetota</taxon>
        <taxon>Actinomycetes</taxon>
        <taxon>Mycobacteriales</taxon>
        <taxon>Corynebacteriaceae</taxon>
        <taxon>Corynebacterium</taxon>
    </lineage>
</organism>
<dbReference type="STRING" id="161896.UL81_03150"/>
<evidence type="ECO:0000256" key="5">
    <source>
        <dbReference type="ARBA" id="ARBA00023288"/>
    </source>
</evidence>
<comment type="subcellular location">
    <subcellularLocation>
        <location evidence="6">Cell membrane</location>
        <topology evidence="6">Lipid-anchor</topology>
    </subcellularLocation>
</comment>
<accession>A0A0F6TAU7</accession>
<dbReference type="OrthoDB" id="3226781at2"/>
<dbReference type="HOGENOM" id="CLU_032207_1_0_11"/>
<reference evidence="7 8" key="1">
    <citation type="journal article" date="2015" name="Genome Announc.">
        <title>Complete Genome Sequence of Corynebacterium camporealensis DSM 44610, Isolated from the Milk of a Manchega Sheep with Subclinical Mastitis.</title>
        <authorList>
            <person name="Ruckert C."/>
            <person name="Albersmeier A."/>
            <person name="Winkler A."/>
            <person name="Tauch A."/>
        </authorList>
    </citation>
    <scope>NUCLEOTIDE SEQUENCE [LARGE SCALE GENOMIC DNA]</scope>
    <source>
        <strain evidence="7 8">DSM 44610</strain>
    </source>
</reference>
<keyword evidence="5 6" id="KW-0449">Lipoprotein</keyword>
<dbReference type="GO" id="GO:0005886">
    <property type="term" value="C:plasma membrane"/>
    <property type="evidence" value="ECO:0007669"/>
    <property type="project" value="UniProtKB-SubCell"/>
</dbReference>
<dbReference type="EMBL" id="CP011311">
    <property type="protein sequence ID" value="AKE38611.1"/>
    <property type="molecule type" value="Genomic_DNA"/>
</dbReference>
<evidence type="ECO:0000256" key="1">
    <source>
        <dbReference type="ARBA" id="ARBA00022475"/>
    </source>
</evidence>
<sequence>MNKLQLAAVMVVAATTLGACSTLPNNTTPQVLHPYEDHDEEEPVITPDDSRSPDQLLRDFFSASALPTGNFSAARSFLNGEAADSWNPDGRMLVLDSIDLVTTDSGTDLRVFQAHGKLVGSVSTGGAYSPESANYEAEFTMHHNDGKWRITDLPAEVVIDRTELRNQYQAQSLYFFERTGEALASDRRWLSSNRESLDSELVTLLLQGPSDTLSPGTVSMIPAGASFVGYEGGAYRFAGMTSMDSEERRKFAAQLVWTLNNAGFRGPFEVIADGAPLVEGLKEMTIDDFSEFNPRDPASTVSDLYALYGGNLLDVTTEGTEPVPGATGNIQSADVSSQGAVAAVRKLDERNSQLFMGEIGAGLEESLSARTLSRPSFELAGDAAWTVVDGSRVVRVKLSEGQRITESEVDTSALDDIDGEISVLRLSSTGARVAMIINGGVYTGVVARSQDGEYRIASVREIYPDIGDSALALDWQQDGSLIVGTANTDSPIWRIEQDGSASTAMASGNVSAPVVALEVSPSAIYLTDSQAMLELPSADTEANQSSFWREVPGVQGRRSAPIVAN</sequence>
<evidence type="ECO:0000256" key="6">
    <source>
        <dbReference type="HAMAP-Rule" id="MF_01373"/>
    </source>
</evidence>
<keyword evidence="1 6" id="KW-1003">Cell membrane</keyword>
<dbReference type="SMART" id="SM00909">
    <property type="entry name" value="Germane"/>
    <property type="match status" value="1"/>
</dbReference>
<dbReference type="InterPro" id="IPR019606">
    <property type="entry name" value="GerMN"/>
</dbReference>
<keyword evidence="3 6" id="KW-0472">Membrane</keyword>
<gene>
    <name evidence="6 7" type="primary">lpqB</name>
    <name evidence="7" type="ORF">UL81_03150</name>
</gene>
<dbReference type="InterPro" id="IPR059026">
    <property type="entry name" value="LpqB_N"/>
</dbReference>
<comment type="similarity">
    <text evidence="6">Belongs to the LpqB lipoprotein family.</text>
</comment>
<dbReference type="Pfam" id="PF10647">
    <property type="entry name" value="Gmad1"/>
    <property type="match status" value="1"/>
</dbReference>
<dbReference type="NCBIfam" id="NF010141">
    <property type="entry name" value="PRK13616.1"/>
    <property type="match status" value="1"/>
</dbReference>
<keyword evidence="4 6" id="KW-0564">Palmitate</keyword>
<evidence type="ECO:0000256" key="2">
    <source>
        <dbReference type="ARBA" id="ARBA00022729"/>
    </source>
</evidence>
<dbReference type="PATRIC" id="fig|161896.4.peg.621"/>
<keyword evidence="2 6" id="KW-0732">Signal</keyword>
<name>A0A0F6TAU7_9CORY</name>